<dbReference type="EMBL" id="VYUY01000006">
    <property type="protein sequence ID" value="KAA9134843.1"/>
    <property type="molecule type" value="Genomic_DNA"/>
</dbReference>
<dbReference type="AlphaFoldDB" id="A0A5N0TI90"/>
<accession>A0A5N0TI90</accession>
<reference evidence="2" key="1">
    <citation type="submission" date="2019-09" db="EMBL/GenBank/DDBJ databases">
        <title>Mumia zhuanghuii sp. nov. isolated from the intestinal contents of plateau pika (Ochotona curzoniae) in the Qinghai-Tibet plateau of China.</title>
        <authorList>
            <person name="Tian Z."/>
        </authorList>
    </citation>
    <scope>NUCLEOTIDE SEQUENCE [LARGE SCALE GENOMIC DNA]</scope>
    <source>
        <strain evidence="2">L-033</strain>
    </source>
</reference>
<protein>
    <submittedName>
        <fullName evidence="1">Uncharacterized protein</fullName>
    </submittedName>
</protein>
<organism evidence="1 2">
    <name type="scientific">Microbacterium caowuchunii</name>
    <dbReference type="NCBI Taxonomy" id="2614638"/>
    <lineage>
        <taxon>Bacteria</taxon>
        <taxon>Bacillati</taxon>
        <taxon>Actinomycetota</taxon>
        <taxon>Actinomycetes</taxon>
        <taxon>Micrococcales</taxon>
        <taxon>Microbacteriaceae</taxon>
        <taxon>Microbacterium</taxon>
    </lineage>
</organism>
<dbReference type="RefSeq" id="WP_150892199.1">
    <property type="nucleotide sequence ID" value="NZ_VYUY01000006.1"/>
</dbReference>
<evidence type="ECO:0000313" key="1">
    <source>
        <dbReference type="EMBL" id="KAA9134843.1"/>
    </source>
</evidence>
<sequence length="126" mass="14142">MTTMAEHADHHYSIVVGEDHGSVLIEEHPTLGWVRYHYRVFRVPSQQRFTLRHCADATPADRERAERVLASLPAGGWATLAAWGELQARAGDGAPCTYLWLGSRLDDPLMQLELEMMLDLASELTV</sequence>
<gene>
    <name evidence="1" type="ORF">F6B40_03860</name>
</gene>
<proteinExistence type="predicted"/>
<name>A0A5N0TI90_9MICO</name>
<keyword evidence="2" id="KW-1185">Reference proteome</keyword>
<comment type="caution">
    <text evidence="1">The sequence shown here is derived from an EMBL/GenBank/DDBJ whole genome shotgun (WGS) entry which is preliminary data.</text>
</comment>
<dbReference type="Proteomes" id="UP000326838">
    <property type="component" value="Unassembled WGS sequence"/>
</dbReference>
<evidence type="ECO:0000313" key="2">
    <source>
        <dbReference type="Proteomes" id="UP000326838"/>
    </source>
</evidence>